<comment type="caution">
    <text evidence="3">The sequence shown here is derived from an EMBL/GenBank/DDBJ whole genome shotgun (WGS) entry which is preliminary data.</text>
</comment>
<organism evidence="3 4">
    <name type="scientific">Grimontia indica</name>
    <dbReference type="NCBI Taxonomy" id="1056512"/>
    <lineage>
        <taxon>Bacteria</taxon>
        <taxon>Pseudomonadati</taxon>
        <taxon>Pseudomonadota</taxon>
        <taxon>Gammaproteobacteria</taxon>
        <taxon>Vibrionales</taxon>
        <taxon>Vibrionaceae</taxon>
        <taxon>Grimontia</taxon>
    </lineage>
</organism>
<keyword evidence="1" id="KW-0175">Coiled coil</keyword>
<protein>
    <recommendedName>
        <fullName evidence="2">Protein CR006 P-loop domain-containing protein</fullName>
    </recommendedName>
</protein>
<dbReference type="SUPFAM" id="SSF52540">
    <property type="entry name" value="P-loop containing nucleoside triphosphate hydrolases"/>
    <property type="match status" value="1"/>
</dbReference>
<accession>R1GN47</accession>
<proteinExistence type="predicted"/>
<evidence type="ECO:0000313" key="3">
    <source>
        <dbReference type="EMBL" id="EOD77588.1"/>
    </source>
</evidence>
<dbReference type="Pfam" id="PF13166">
    <property type="entry name" value="AAA_13"/>
    <property type="match status" value="1"/>
</dbReference>
<gene>
    <name evidence="3" type="ORF">D515_03712</name>
</gene>
<dbReference type="GO" id="GO:0000731">
    <property type="term" value="P:DNA synthesis involved in DNA repair"/>
    <property type="evidence" value="ECO:0007669"/>
    <property type="project" value="TreeGrafter"/>
</dbReference>
<dbReference type="eggNOG" id="COG0497">
    <property type="taxonomic scope" value="Bacteria"/>
</dbReference>
<feature type="domain" description="Protein CR006 P-loop" evidence="2">
    <location>
        <begin position="438"/>
        <end position="781"/>
    </location>
</feature>
<dbReference type="Proteomes" id="UP000011223">
    <property type="component" value="Unassembled WGS sequence"/>
</dbReference>
<sequence length="925" mass="103558">MRLVHAISGEKVDVSDDSATHWVKSSTPWMPYMEASESTVLEQGEHASNGQCHDGQKPHSALLEDILEWTQSLPCWLRDAARRLFEKESNLSRQDYEELYALMKMEAGVSEKEELTPLPLTKHHLPSTLNSEDVVVIKSMKELDNVNRISPQAKLDFIPNGMTIVFGGNGSGKSGYSRVLKKACRARDQSEPIHPDASDASSASKVPSAHFDIEVKGATKTLQWSRDNVSPDELSTITVFDTRCARSILTAEQEVAYLPYGLDVVENLANKVIPELKERLIDEIKCLDVDLSPFNYLRGATQVGTMFSQSGGETDPEFVKKLGTLSEGENNRLQELDKVLSSDDPLVKAEELRLAKERLKNLADEIGKGASWVSDAALKKLEKLTTEKREAEKAEAAAAEALSAGESLLPGTGAQLWKTLFEAAKRFAVEGGSKDSFPEQDGEQSCPLCQQTLTEDAKGRLIRFDNYVKAEVSLLAKQKTQDLASAVTKIQGATLKVKMLKSQSDEIRMLDEGLLNRISDFEASVEQRRASMLTAVQSYDWSNIPDLKSNPRSDIRLLASRQLKAARSYIKSSDPEARGKLEQERAELAARLELSKVLSTFLVKLENIKMKSTLEQCKNSLNTRPISAKSGELASKAVSEELKEALNRELKAFGIEHIGASLKNRTVQGQILQKMVLDIPNTRTKIEEVLSEGEQRAIALASFFAELSTANHLGGIVFDDPVSSLDHWRRINVAKRLVEEASKRQVIVFTHDTSFLGQLRTELDDTNTVHRFMYLERDQRAVGYVREGLPWGHQSYKERLTSLETEQRELAAQWSPYPNESQIRQLRQLYSELRSTVERIIQDVVFNGVVARYRDWVKVNMLKGVVGFEMGEHDDIERIYKRCCEVVESHDPSGDRGIALPTASDLKNDINDLRNVIKRITARRS</sequence>
<dbReference type="CDD" id="cd00267">
    <property type="entry name" value="ABC_ATPase"/>
    <property type="match status" value="1"/>
</dbReference>
<dbReference type="GO" id="GO:0006302">
    <property type="term" value="P:double-strand break repair"/>
    <property type="evidence" value="ECO:0007669"/>
    <property type="project" value="TreeGrafter"/>
</dbReference>
<dbReference type="AlphaFoldDB" id="R1GN47"/>
<dbReference type="RefSeq" id="WP_002541767.1">
    <property type="nucleotide sequence ID" value="NZ_ANFM02000047.1"/>
</dbReference>
<dbReference type="PANTHER" id="PTHR32182:SF0">
    <property type="entry name" value="DNA REPLICATION AND REPAIR PROTEIN RECF"/>
    <property type="match status" value="1"/>
</dbReference>
<keyword evidence="4" id="KW-1185">Reference proteome</keyword>
<dbReference type="InterPro" id="IPR026866">
    <property type="entry name" value="CR006_AAA"/>
</dbReference>
<dbReference type="InterPro" id="IPR027417">
    <property type="entry name" value="P-loop_NTPase"/>
</dbReference>
<dbReference type="Gene3D" id="3.40.50.300">
    <property type="entry name" value="P-loop containing nucleotide triphosphate hydrolases"/>
    <property type="match status" value="2"/>
</dbReference>
<reference evidence="3 4" key="1">
    <citation type="journal article" date="2014" name="PLoS ONE">
        <title>Grimontia indica AK16(T), sp. nov., Isolated from a Seawater Sample Reports the Presence of Pathogenic Genes Similar to Vibrio Genus.</title>
        <authorList>
            <person name="Singh A."/>
            <person name="Vaidya B."/>
            <person name="Khatri I."/>
            <person name="Srinivas T.N."/>
            <person name="Subramanian S."/>
            <person name="Korpole S."/>
            <person name="Pinnaka A.K."/>
        </authorList>
    </citation>
    <scope>NUCLEOTIDE SEQUENCE [LARGE SCALE GENOMIC DNA]</scope>
    <source>
        <strain evidence="3 4">AK16</strain>
    </source>
</reference>
<evidence type="ECO:0000256" key="1">
    <source>
        <dbReference type="SAM" id="Coils"/>
    </source>
</evidence>
<feature type="coiled-coil region" evidence="1">
    <location>
        <begin position="374"/>
        <end position="404"/>
    </location>
</feature>
<evidence type="ECO:0000313" key="4">
    <source>
        <dbReference type="Proteomes" id="UP000011223"/>
    </source>
</evidence>
<dbReference type="EMBL" id="ANFM02000047">
    <property type="protein sequence ID" value="EOD77588.1"/>
    <property type="molecule type" value="Genomic_DNA"/>
</dbReference>
<evidence type="ECO:0000259" key="2">
    <source>
        <dbReference type="Pfam" id="PF13166"/>
    </source>
</evidence>
<feature type="coiled-coil region" evidence="1">
    <location>
        <begin position="793"/>
        <end position="843"/>
    </location>
</feature>
<dbReference type="PANTHER" id="PTHR32182">
    <property type="entry name" value="DNA REPLICATION AND REPAIR PROTEIN RECF"/>
    <property type="match status" value="1"/>
</dbReference>
<name>R1GN47_9GAMM</name>